<feature type="transmembrane region" description="Helical" evidence="1">
    <location>
        <begin position="173"/>
        <end position="191"/>
    </location>
</feature>
<dbReference type="EMBL" id="JACYTN010000030">
    <property type="protein sequence ID" value="MBD8500857.1"/>
    <property type="molecule type" value="Genomic_DNA"/>
</dbReference>
<keyword evidence="1" id="KW-0472">Membrane</keyword>
<organism evidence="2 3">
    <name type="scientific">Paenibacillus arenosi</name>
    <dbReference type="NCBI Taxonomy" id="2774142"/>
    <lineage>
        <taxon>Bacteria</taxon>
        <taxon>Bacillati</taxon>
        <taxon>Bacillota</taxon>
        <taxon>Bacilli</taxon>
        <taxon>Bacillales</taxon>
        <taxon>Paenibacillaceae</taxon>
        <taxon>Paenibacillus</taxon>
    </lineage>
</organism>
<sequence>MSNLLFTEITKLKRSPVGAVLLIFILLPLLLQLVISLGIFSNGKSIGWFDIFATHEFLVNLLLAPTCFAQIAGFIFAREYQENTINYIFISPYSRLRIYITKVFLLFPLILVSLFLSYVLLVSLGMFLTAEQLTGATLLIHVQNLIIIAIWQFALCFVALVPAILLKNSYSSIIVGAGGVAASIMTVLTSVPPKYGSFNPYYFPAHIVSQLTVGNHIPDWVLMRGLLTMLIIFTLCLCVTLYSYTQSDIHSGS</sequence>
<feature type="transmembrane region" description="Helical" evidence="1">
    <location>
        <begin position="221"/>
        <end position="244"/>
    </location>
</feature>
<protein>
    <submittedName>
        <fullName evidence="2">ABC transporter permease</fullName>
    </submittedName>
</protein>
<comment type="caution">
    <text evidence="2">The sequence shown here is derived from an EMBL/GenBank/DDBJ whole genome shotgun (WGS) entry which is preliminary data.</text>
</comment>
<feature type="transmembrane region" description="Helical" evidence="1">
    <location>
        <begin position="145"/>
        <end position="166"/>
    </location>
</feature>
<dbReference type="RefSeq" id="WP_192027080.1">
    <property type="nucleotide sequence ID" value="NZ_JACYTN010000030.1"/>
</dbReference>
<name>A0ABR9B621_9BACL</name>
<evidence type="ECO:0000313" key="2">
    <source>
        <dbReference type="EMBL" id="MBD8500857.1"/>
    </source>
</evidence>
<evidence type="ECO:0000313" key="3">
    <source>
        <dbReference type="Proteomes" id="UP000634529"/>
    </source>
</evidence>
<gene>
    <name evidence="2" type="ORF">IFO66_21445</name>
</gene>
<proteinExistence type="predicted"/>
<keyword evidence="3" id="KW-1185">Reference proteome</keyword>
<keyword evidence="1" id="KW-0812">Transmembrane</keyword>
<feature type="transmembrane region" description="Helical" evidence="1">
    <location>
        <begin position="57"/>
        <end position="77"/>
    </location>
</feature>
<feature type="transmembrane region" description="Helical" evidence="1">
    <location>
        <begin position="98"/>
        <end position="125"/>
    </location>
</feature>
<accession>A0ABR9B621</accession>
<feature type="transmembrane region" description="Helical" evidence="1">
    <location>
        <begin position="20"/>
        <end position="41"/>
    </location>
</feature>
<dbReference type="Pfam" id="PF12730">
    <property type="entry name" value="ABC2_membrane_4"/>
    <property type="match status" value="1"/>
</dbReference>
<dbReference type="Proteomes" id="UP000634529">
    <property type="component" value="Unassembled WGS sequence"/>
</dbReference>
<keyword evidence="1" id="KW-1133">Transmembrane helix</keyword>
<evidence type="ECO:0000256" key="1">
    <source>
        <dbReference type="SAM" id="Phobius"/>
    </source>
</evidence>
<reference evidence="2 3" key="1">
    <citation type="submission" date="2020-09" db="EMBL/GenBank/DDBJ databases">
        <title>Paenibacillus sp. CAU 1523 isolated from sand of Haeundae Beach.</title>
        <authorList>
            <person name="Kim W."/>
        </authorList>
    </citation>
    <scope>NUCLEOTIDE SEQUENCE [LARGE SCALE GENOMIC DNA]</scope>
    <source>
        <strain evidence="2 3">CAU 1523</strain>
    </source>
</reference>